<dbReference type="VEuPathDB" id="FungiDB:I7I53_08926"/>
<name>A0A8A1L8P6_AJEC8</name>
<evidence type="ECO:0000313" key="1">
    <source>
        <dbReference type="EMBL" id="QSS48804.1"/>
    </source>
</evidence>
<organism evidence="1 2">
    <name type="scientific">Ajellomyces capsulatus (strain H88)</name>
    <name type="common">Darling's disease fungus</name>
    <name type="synonym">Histoplasma capsulatum</name>
    <dbReference type="NCBI Taxonomy" id="544711"/>
    <lineage>
        <taxon>Eukaryota</taxon>
        <taxon>Fungi</taxon>
        <taxon>Dikarya</taxon>
        <taxon>Ascomycota</taxon>
        <taxon>Pezizomycotina</taxon>
        <taxon>Eurotiomycetes</taxon>
        <taxon>Eurotiomycetidae</taxon>
        <taxon>Onygenales</taxon>
        <taxon>Ajellomycetaceae</taxon>
        <taxon>Histoplasma</taxon>
    </lineage>
</organism>
<evidence type="ECO:0000313" key="2">
    <source>
        <dbReference type="Proteomes" id="UP000663419"/>
    </source>
</evidence>
<dbReference type="Proteomes" id="UP000663419">
    <property type="component" value="Chromosome 1"/>
</dbReference>
<reference evidence="1" key="1">
    <citation type="submission" date="2021-01" db="EMBL/GenBank/DDBJ databases">
        <title>Chromosome-level genome assembly of a human fungal pathogen reveals clustering of transcriptionally co-regulated genes.</title>
        <authorList>
            <person name="Voorhies M."/>
            <person name="Cohen S."/>
            <person name="Shea T.P."/>
            <person name="Petrus S."/>
            <person name="Munoz J.F."/>
            <person name="Poplawski S."/>
            <person name="Goldman W.E."/>
            <person name="Michael T."/>
            <person name="Cuomo C.A."/>
            <person name="Sil A."/>
            <person name="Beyhan S."/>
        </authorList>
    </citation>
    <scope>NUCLEOTIDE SEQUENCE</scope>
    <source>
        <strain evidence="1">H88</strain>
    </source>
</reference>
<proteinExistence type="predicted"/>
<accession>A0A8A1L8P6</accession>
<dbReference type="AlphaFoldDB" id="A0A8A1L8P6"/>
<gene>
    <name evidence="1" type="ORF">I7I53_08926</name>
</gene>
<protein>
    <submittedName>
        <fullName evidence="1">Uncharacterized protein</fullName>
    </submittedName>
</protein>
<dbReference type="EMBL" id="CP069102">
    <property type="protein sequence ID" value="QSS48804.1"/>
    <property type="molecule type" value="Genomic_DNA"/>
</dbReference>
<sequence length="86" mass="9367">MRAWPCVWPCVGACGLSGLSVGFGDRSVWRGLFVGIRGVEANTQCGRGHLTQKGECSVRSKTAWISLSVASFRCQSINQPKPCLFY</sequence>